<reference evidence="10" key="1">
    <citation type="journal article" date="2023" name="Plant J.">
        <title>The genome of the king protea, Protea cynaroides.</title>
        <authorList>
            <person name="Chang J."/>
            <person name="Duong T.A."/>
            <person name="Schoeman C."/>
            <person name="Ma X."/>
            <person name="Roodt D."/>
            <person name="Barker N."/>
            <person name="Li Z."/>
            <person name="Van de Peer Y."/>
            <person name="Mizrachi E."/>
        </authorList>
    </citation>
    <scope>NUCLEOTIDE SEQUENCE</scope>
    <source>
        <tissue evidence="10">Young leaves</tissue>
    </source>
</reference>
<keyword evidence="2" id="KW-0805">Transcription regulation</keyword>
<keyword evidence="5" id="KW-0804">Transcription</keyword>
<dbReference type="OrthoDB" id="2019351at2759"/>
<evidence type="ECO:0000256" key="8">
    <source>
        <dbReference type="SAM" id="MobiDB-lite"/>
    </source>
</evidence>
<proteinExistence type="predicted"/>
<organism evidence="10 11">
    <name type="scientific">Protea cynaroides</name>
    <dbReference type="NCBI Taxonomy" id="273540"/>
    <lineage>
        <taxon>Eukaryota</taxon>
        <taxon>Viridiplantae</taxon>
        <taxon>Streptophyta</taxon>
        <taxon>Embryophyta</taxon>
        <taxon>Tracheophyta</taxon>
        <taxon>Spermatophyta</taxon>
        <taxon>Magnoliopsida</taxon>
        <taxon>Proteales</taxon>
        <taxon>Proteaceae</taxon>
        <taxon>Protea</taxon>
    </lineage>
</organism>
<dbReference type="GO" id="GO:0005634">
    <property type="term" value="C:nucleus"/>
    <property type="evidence" value="ECO:0007669"/>
    <property type="project" value="UniProtKB-SubCell"/>
</dbReference>
<evidence type="ECO:0000259" key="9">
    <source>
        <dbReference type="Pfam" id="PF13837"/>
    </source>
</evidence>
<accession>A0A9Q0GZ87</accession>
<evidence type="ECO:0000313" key="11">
    <source>
        <dbReference type="Proteomes" id="UP001141806"/>
    </source>
</evidence>
<protein>
    <recommendedName>
        <fullName evidence="9">Myb/SANT-like DNA-binding domain-containing protein</fullName>
    </recommendedName>
</protein>
<evidence type="ECO:0000256" key="6">
    <source>
        <dbReference type="ARBA" id="ARBA00023242"/>
    </source>
</evidence>
<dbReference type="Gene3D" id="1.10.10.60">
    <property type="entry name" value="Homeodomain-like"/>
    <property type="match status" value="1"/>
</dbReference>
<name>A0A9Q0GZ87_9MAGN</name>
<feature type="region of interest" description="Disordered" evidence="8">
    <location>
        <begin position="166"/>
        <end position="253"/>
    </location>
</feature>
<dbReference type="GO" id="GO:0000976">
    <property type="term" value="F:transcription cis-regulatory region binding"/>
    <property type="evidence" value="ECO:0007669"/>
    <property type="project" value="TreeGrafter"/>
</dbReference>
<dbReference type="AlphaFoldDB" id="A0A9Q0GZ87"/>
<dbReference type="EMBL" id="JAMYWD010000011">
    <property type="protein sequence ID" value="KAJ4954717.1"/>
    <property type="molecule type" value="Genomic_DNA"/>
</dbReference>
<keyword evidence="11" id="KW-1185">Reference proteome</keyword>
<evidence type="ECO:0000256" key="5">
    <source>
        <dbReference type="ARBA" id="ARBA00023163"/>
    </source>
</evidence>
<feature type="domain" description="Myb/SANT-like DNA-binding" evidence="9">
    <location>
        <begin position="74"/>
        <end position="163"/>
    </location>
</feature>
<evidence type="ECO:0000256" key="4">
    <source>
        <dbReference type="ARBA" id="ARBA00023125"/>
    </source>
</evidence>
<comment type="subcellular location">
    <subcellularLocation>
        <location evidence="1">Nucleus</location>
    </subcellularLocation>
</comment>
<feature type="compositionally biased region" description="Low complexity" evidence="8">
    <location>
        <begin position="38"/>
        <end position="50"/>
    </location>
</feature>
<sequence>MEDEEDNESHPKSQSSSDNQNDRQSSPPPPSPSPSPSSQPVTVAAVAPQSHHSLTLALPIQQPRITSTGGGREDCWSEGATSTLIDAWGERYLELSRGNLKQKHWKEVADVVTSREDYTKASKTDIQCKNRIDTLKKKYKIEKAKIASGLPTKWVFFDRIDELIGPASRKNEDNDDEHKSNKHGHQSGPLLKIPAVRGLRSSRQQFRVKQRESSNSGDSSDSFPPRMTNVNGKRWRIEREPPVPVPVPTRKVGGESDLPMKELSRAILKFGDVYEKVERSKLEQVVEMERQRMELTRELELQRMRFFMKTQIELSQLKHGRRVVGGNGRHNSNNGG</sequence>
<dbReference type="InterPro" id="IPR044822">
    <property type="entry name" value="Myb_DNA-bind_4"/>
</dbReference>
<keyword evidence="4" id="KW-0238">DNA-binding</keyword>
<dbReference type="Pfam" id="PF13837">
    <property type="entry name" value="Myb_DNA-bind_4"/>
    <property type="match status" value="1"/>
</dbReference>
<evidence type="ECO:0000256" key="3">
    <source>
        <dbReference type="ARBA" id="ARBA00023054"/>
    </source>
</evidence>
<gene>
    <name evidence="10" type="ORF">NE237_011500</name>
</gene>
<feature type="coiled-coil region" evidence="7">
    <location>
        <begin position="278"/>
        <end position="305"/>
    </location>
</feature>
<evidence type="ECO:0000256" key="7">
    <source>
        <dbReference type="SAM" id="Coils"/>
    </source>
</evidence>
<evidence type="ECO:0000256" key="2">
    <source>
        <dbReference type="ARBA" id="ARBA00023015"/>
    </source>
</evidence>
<evidence type="ECO:0000256" key="1">
    <source>
        <dbReference type="ARBA" id="ARBA00004123"/>
    </source>
</evidence>
<comment type="caution">
    <text evidence="10">The sequence shown here is derived from an EMBL/GenBank/DDBJ whole genome shotgun (WGS) entry which is preliminary data.</text>
</comment>
<feature type="compositionally biased region" description="Pro residues" evidence="8">
    <location>
        <begin position="26"/>
        <end position="37"/>
    </location>
</feature>
<feature type="region of interest" description="Disordered" evidence="8">
    <location>
        <begin position="1"/>
        <end position="77"/>
    </location>
</feature>
<dbReference type="InterPro" id="IPR044823">
    <property type="entry name" value="ASIL1/2-like"/>
</dbReference>
<dbReference type="Proteomes" id="UP001141806">
    <property type="component" value="Unassembled WGS sequence"/>
</dbReference>
<dbReference type="PANTHER" id="PTHR31307:SF4">
    <property type="entry name" value="TRIHELIX TRANSCRIPTION FACTOR ASIL2"/>
    <property type="match status" value="1"/>
</dbReference>
<feature type="compositionally biased region" description="Basic and acidic residues" evidence="8">
    <location>
        <begin position="169"/>
        <end position="179"/>
    </location>
</feature>
<keyword evidence="6" id="KW-0539">Nucleus</keyword>
<evidence type="ECO:0000313" key="10">
    <source>
        <dbReference type="EMBL" id="KAJ4954717.1"/>
    </source>
</evidence>
<dbReference type="FunFam" id="1.10.10.60:FF:000104">
    <property type="entry name" value="trihelix transcription factor ASIL2"/>
    <property type="match status" value="1"/>
</dbReference>
<feature type="compositionally biased region" description="Low complexity" evidence="8">
    <location>
        <begin position="213"/>
        <end position="222"/>
    </location>
</feature>
<feature type="compositionally biased region" description="Low complexity" evidence="8">
    <location>
        <begin position="13"/>
        <end position="25"/>
    </location>
</feature>
<keyword evidence="3 7" id="KW-0175">Coiled coil</keyword>
<dbReference type="PANTHER" id="PTHR31307">
    <property type="entry name" value="TRIHELIX TRANSCRIPTION FACTOR ASIL2"/>
    <property type="match status" value="1"/>
</dbReference>